<protein>
    <submittedName>
        <fullName evidence="1">Uncharacterized protein</fullName>
    </submittedName>
</protein>
<sequence>MSQDKLCYLQTKTQLLTKESAVSRVKKSSSSFTVRIAKAEAIVAIVEPIKPRQGRIDASWDGFSETYVRRIHGPFERAFIPVSARGFGLFTQQDIGRLRKGLELYYK</sequence>
<reference evidence="1 2" key="1">
    <citation type="journal article" date="2018" name="Sci. Rep.">
        <title>Comparative analysis of the Pocillopora damicornis genome highlights role of immune system in coral evolution.</title>
        <authorList>
            <person name="Cunning R."/>
            <person name="Bay R.A."/>
            <person name="Gillette P."/>
            <person name="Baker A.C."/>
            <person name="Traylor-Knowles N."/>
        </authorList>
    </citation>
    <scope>NUCLEOTIDE SEQUENCE [LARGE SCALE GENOMIC DNA]</scope>
    <source>
        <strain evidence="1">RSMAS</strain>
        <tissue evidence="1">Whole animal</tissue>
    </source>
</reference>
<dbReference type="Proteomes" id="UP000275408">
    <property type="component" value="Unassembled WGS sequence"/>
</dbReference>
<gene>
    <name evidence="1" type="ORF">pdam_00019158</name>
</gene>
<dbReference type="EMBL" id="RCHS01003034">
    <property type="protein sequence ID" value="RMX44272.1"/>
    <property type="molecule type" value="Genomic_DNA"/>
</dbReference>
<organism evidence="1 2">
    <name type="scientific">Pocillopora damicornis</name>
    <name type="common">Cauliflower coral</name>
    <name type="synonym">Millepora damicornis</name>
    <dbReference type="NCBI Taxonomy" id="46731"/>
    <lineage>
        <taxon>Eukaryota</taxon>
        <taxon>Metazoa</taxon>
        <taxon>Cnidaria</taxon>
        <taxon>Anthozoa</taxon>
        <taxon>Hexacorallia</taxon>
        <taxon>Scleractinia</taxon>
        <taxon>Astrocoeniina</taxon>
        <taxon>Pocilloporidae</taxon>
        <taxon>Pocillopora</taxon>
    </lineage>
</organism>
<evidence type="ECO:0000313" key="1">
    <source>
        <dbReference type="EMBL" id="RMX44272.1"/>
    </source>
</evidence>
<accession>A0A3M6TS94</accession>
<comment type="caution">
    <text evidence="1">The sequence shown here is derived from an EMBL/GenBank/DDBJ whole genome shotgun (WGS) entry which is preliminary data.</text>
</comment>
<evidence type="ECO:0000313" key="2">
    <source>
        <dbReference type="Proteomes" id="UP000275408"/>
    </source>
</evidence>
<name>A0A3M6TS94_POCDA</name>
<keyword evidence="2" id="KW-1185">Reference proteome</keyword>
<proteinExistence type="predicted"/>
<dbReference type="AlphaFoldDB" id="A0A3M6TS94"/>